<evidence type="ECO:0000313" key="2">
    <source>
        <dbReference type="Proteomes" id="UP000053424"/>
    </source>
</evidence>
<accession>A0A0C2XG91</accession>
<organism evidence="1 2">
    <name type="scientific">Hebeloma cylindrosporum</name>
    <dbReference type="NCBI Taxonomy" id="76867"/>
    <lineage>
        <taxon>Eukaryota</taxon>
        <taxon>Fungi</taxon>
        <taxon>Dikarya</taxon>
        <taxon>Basidiomycota</taxon>
        <taxon>Agaricomycotina</taxon>
        <taxon>Agaricomycetes</taxon>
        <taxon>Agaricomycetidae</taxon>
        <taxon>Agaricales</taxon>
        <taxon>Agaricineae</taxon>
        <taxon>Hymenogastraceae</taxon>
        <taxon>Hebeloma</taxon>
    </lineage>
</organism>
<reference evidence="1 2" key="1">
    <citation type="submission" date="2014-04" db="EMBL/GenBank/DDBJ databases">
        <authorList>
            <consortium name="DOE Joint Genome Institute"/>
            <person name="Kuo A."/>
            <person name="Gay G."/>
            <person name="Dore J."/>
            <person name="Kohler A."/>
            <person name="Nagy L.G."/>
            <person name="Floudas D."/>
            <person name="Copeland A."/>
            <person name="Barry K.W."/>
            <person name="Cichocki N."/>
            <person name="Veneault-Fourrey C."/>
            <person name="LaButti K."/>
            <person name="Lindquist E.A."/>
            <person name="Lipzen A."/>
            <person name="Lundell T."/>
            <person name="Morin E."/>
            <person name="Murat C."/>
            <person name="Sun H."/>
            <person name="Tunlid A."/>
            <person name="Henrissat B."/>
            <person name="Grigoriev I.V."/>
            <person name="Hibbett D.S."/>
            <person name="Martin F."/>
            <person name="Nordberg H.P."/>
            <person name="Cantor M.N."/>
            <person name="Hua S.X."/>
        </authorList>
    </citation>
    <scope>NUCLEOTIDE SEQUENCE [LARGE SCALE GENOMIC DNA]</scope>
    <source>
        <strain evidence="2">h7</strain>
    </source>
</reference>
<dbReference type="AlphaFoldDB" id="A0A0C2XG91"/>
<dbReference type="EMBL" id="KN831801">
    <property type="protein sequence ID" value="KIM36933.1"/>
    <property type="molecule type" value="Genomic_DNA"/>
</dbReference>
<evidence type="ECO:0000313" key="1">
    <source>
        <dbReference type="EMBL" id="KIM36933.1"/>
    </source>
</evidence>
<reference evidence="2" key="2">
    <citation type="submission" date="2015-01" db="EMBL/GenBank/DDBJ databases">
        <title>Evolutionary Origins and Diversification of the Mycorrhizal Mutualists.</title>
        <authorList>
            <consortium name="DOE Joint Genome Institute"/>
            <consortium name="Mycorrhizal Genomics Consortium"/>
            <person name="Kohler A."/>
            <person name="Kuo A."/>
            <person name="Nagy L.G."/>
            <person name="Floudas D."/>
            <person name="Copeland A."/>
            <person name="Barry K.W."/>
            <person name="Cichocki N."/>
            <person name="Veneault-Fourrey C."/>
            <person name="LaButti K."/>
            <person name="Lindquist E.A."/>
            <person name="Lipzen A."/>
            <person name="Lundell T."/>
            <person name="Morin E."/>
            <person name="Murat C."/>
            <person name="Riley R."/>
            <person name="Ohm R."/>
            <person name="Sun H."/>
            <person name="Tunlid A."/>
            <person name="Henrissat B."/>
            <person name="Grigoriev I.V."/>
            <person name="Hibbett D.S."/>
            <person name="Martin F."/>
        </authorList>
    </citation>
    <scope>NUCLEOTIDE SEQUENCE [LARGE SCALE GENOMIC DNA]</scope>
    <source>
        <strain evidence="2">h7</strain>
    </source>
</reference>
<protein>
    <submittedName>
        <fullName evidence="1">Uncharacterized protein</fullName>
    </submittedName>
</protein>
<dbReference type="HOGENOM" id="CLU_880166_0_0_1"/>
<name>A0A0C2XG91_HEBCY</name>
<dbReference type="OrthoDB" id="3263651at2759"/>
<dbReference type="Proteomes" id="UP000053424">
    <property type="component" value="Unassembled WGS sequence"/>
</dbReference>
<proteinExistence type="predicted"/>
<keyword evidence="2" id="KW-1185">Reference proteome</keyword>
<gene>
    <name evidence="1" type="ORF">M413DRAFT_13687</name>
</gene>
<sequence length="316" mass="36074">MICKMPETTSLSTRVPARRTIHALSKQSISQNRDAFLFYVEQCNFELHVARITTSSLTFKDPDDEYFGKEIGYRYSLLSFAEWEEREKEDAKLYPKASKHNSFTEDMKAKANARDGGVCFIQAISTNNTKLTWLVPPTLASSAHIATEGHRPCPIDLTEEYKDFHTIITLEESVLSPFLENKFGIDVEVCQLLMSFNVIDHEQIDDKDNYKIVIFQDFPGSEKMAANSRLPQASIDGLNDNSRFYLMGNFKYCLSVNLMGGDIIEDYPDLGSDLIEEVAERGFQSPTDEKWKTTLGQEILDYHRDDLPDAFLELLD</sequence>